<gene>
    <name evidence="2" type="ORF">L227DRAFT_656457</name>
</gene>
<proteinExistence type="predicted"/>
<protein>
    <submittedName>
        <fullName evidence="2">Uncharacterized protein</fullName>
    </submittedName>
</protein>
<reference evidence="2" key="1">
    <citation type="journal article" date="2018" name="Genome Biol. Evol.">
        <title>Genomics and development of Lentinus tigrinus, a white-rot wood-decaying mushroom with dimorphic fruiting bodies.</title>
        <authorList>
            <person name="Wu B."/>
            <person name="Xu Z."/>
            <person name="Knudson A."/>
            <person name="Carlson A."/>
            <person name="Chen N."/>
            <person name="Kovaka S."/>
            <person name="LaButti K."/>
            <person name="Lipzen A."/>
            <person name="Pennachio C."/>
            <person name="Riley R."/>
            <person name="Schakwitz W."/>
            <person name="Umezawa K."/>
            <person name="Ohm R.A."/>
            <person name="Grigoriev I.V."/>
            <person name="Nagy L.G."/>
            <person name="Gibbons J."/>
            <person name="Hibbett D."/>
        </authorList>
    </citation>
    <scope>NUCLEOTIDE SEQUENCE [LARGE SCALE GENOMIC DNA]</scope>
    <source>
        <strain evidence="2">ALCF2SS1-6</strain>
    </source>
</reference>
<feature type="chain" id="PRO_5022914463" evidence="1">
    <location>
        <begin position="21"/>
        <end position="108"/>
    </location>
</feature>
<evidence type="ECO:0000313" key="3">
    <source>
        <dbReference type="Proteomes" id="UP000313359"/>
    </source>
</evidence>
<dbReference type="OrthoDB" id="2756803at2759"/>
<dbReference type="EMBL" id="ML122290">
    <property type="protein sequence ID" value="RPD56175.1"/>
    <property type="molecule type" value="Genomic_DNA"/>
</dbReference>
<dbReference type="AlphaFoldDB" id="A0A5C2RYM0"/>
<keyword evidence="1" id="KW-0732">Signal</keyword>
<evidence type="ECO:0000313" key="2">
    <source>
        <dbReference type="EMBL" id="RPD56175.1"/>
    </source>
</evidence>
<keyword evidence="3" id="KW-1185">Reference proteome</keyword>
<organism evidence="2 3">
    <name type="scientific">Lentinus tigrinus ALCF2SS1-6</name>
    <dbReference type="NCBI Taxonomy" id="1328759"/>
    <lineage>
        <taxon>Eukaryota</taxon>
        <taxon>Fungi</taxon>
        <taxon>Dikarya</taxon>
        <taxon>Basidiomycota</taxon>
        <taxon>Agaricomycotina</taxon>
        <taxon>Agaricomycetes</taxon>
        <taxon>Polyporales</taxon>
        <taxon>Polyporaceae</taxon>
        <taxon>Lentinus</taxon>
    </lineage>
</organism>
<feature type="signal peptide" evidence="1">
    <location>
        <begin position="1"/>
        <end position="20"/>
    </location>
</feature>
<accession>A0A5C2RYM0</accession>
<sequence>MMVSYHYFLALALLTATVRGAPADSMSDAVSKATNDEGLHAGVGGNIPDEVKKTAHLNRGLPVRVAEGNADGSLPAFPVKHYQDDVARLPVLENVHQPEAVEGQGSEH</sequence>
<evidence type="ECO:0000256" key="1">
    <source>
        <dbReference type="SAM" id="SignalP"/>
    </source>
</evidence>
<name>A0A5C2RYM0_9APHY</name>
<dbReference type="Proteomes" id="UP000313359">
    <property type="component" value="Unassembled WGS sequence"/>
</dbReference>